<gene>
    <name evidence="1" type="ORF">GDO78_020374</name>
</gene>
<comment type="caution">
    <text evidence="1">The sequence shown here is derived from an EMBL/GenBank/DDBJ whole genome shotgun (WGS) entry which is preliminary data.</text>
</comment>
<dbReference type="AlphaFoldDB" id="A0A8J6E8R9"/>
<accession>A0A8J6E8R9</accession>
<proteinExistence type="predicted"/>
<dbReference type="Proteomes" id="UP000770717">
    <property type="component" value="Unassembled WGS sequence"/>
</dbReference>
<dbReference type="PANTHER" id="PTHR45913:SF22">
    <property type="entry name" value="SCAN BOX DOMAIN-CONTAINING PROTEIN"/>
    <property type="match status" value="1"/>
</dbReference>
<dbReference type="OrthoDB" id="10060419at2759"/>
<sequence>MAEKKCRQYLNEYLKYGFIPSTIGQLPLCFVCEKAFLNEAMKPLRLSDHLAKMHSDKMGKPISFFQVKEIVSTMLGPDACAMMNLIPLSNDTISRRIDKMAADVEETLLDVLKNTEFVMQIDESTVRDNEVVLFVWANKHGAHTKNEEVVEEQLFTRNVTTSMKGSSIYKRVEEFFQEKNSPLTNVVAFHCLIHQQHLGAKHVCERLHDSLRSVINAVNMIKAHSLNERLFCKLCQDHDVESERLLLGGCQEESAYDAFTNFSSFFSRLTQTFVMQSNYDVFKFPYLADIFDKLNEVNSKLQGDNMNFIKAKCIISSLPNWTFIPITRVDVSSEVKLLVLAFPSMYLVERGFSVVQQLLTKAGNELQICVRGDLGLWLTKIESDIAKLAPAYQAQGSH</sequence>
<dbReference type="EMBL" id="WNTK01004962">
    <property type="protein sequence ID" value="KAG9464157.1"/>
    <property type="molecule type" value="Genomic_DNA"/>
</dbReference>
<evidence type="ECO:0000313" key="2">
    <source>
        <dbReference type="Proteomes" id="UP000770717"/>
    </source>
</evidence>
<dbReference type="PANTHER" id="PTHR45913">
    <property type="entry name" value="EPM2A-INTERACTING PROTEIN 1"/>
    <property type="match status" value="1"/>
</dbReference>
<evidence type="ECO:0000313" key="1">
    <source>
        <dbReference type="EMBL" id="KAG9464157.1"/>
    </source>
</evidence>
<organism evidence="1 2">
    <name type="scientific">Eleutherodactylus coqui</name>
    <name type="common">Puerto Rican coqui</name>
    <dbReference type="NCBI Taxonomy" id="57060"/>
    <lineage>
        <taxon>Eukaryota</taxon>
        <taxon>Metazoa</taxon>
        <taxon>Chordata</taxon>
        <taxon>Craniata</taxon>
        <taxon>Vertebrata</taxon>
        <taxon>Euteleostomi</taxon>
        <taxon>Amphibia</taxon>
        <taxon>Batrachia</taxon>
        <taxon>Anura</taxon>
        <taxon>Neobatrachia</taxon>
        <taxon>Hyloidea</taxon>
        <taxon>Eleutherodactylidae</taxon>
        <taxon>Eleutherodactylinae</taxon>
        <taxon>Eleutherodactylus</taxon>
        <taxon>Eleutherodactylus</taxon>
    </lineage>
</organism>
<protein>
    <submittedName>
        <fullName evidence="1">Uncharacterized protein</fullName>
    </submittedName>
</protein>
<name>A0A8J6E8R9_ELECQ</name>
<reference evidence="1" key="1">
    <citation type="thesis" date="2020" institute="ProQuest LLC" country="789 East Eisenhower Parkway, Ann Arbor, MI, USA">
        <title>Comparative Genomics and Chromosome Evolution.</title>
        <authorList>
            <person name="Mudd A.B."/>
        </authorList>
    </citation>
    <scope>NUCLEOTIDE SEQUENCE</scope>
    <source>
        <strain evidence="1">HN-11 Male</strain>
        <tissue evidence="1">Kidney and liver</tissue>
    </source>
</reference>
<keyword evidence="2" id="KW-1185">Reference proteome</keyword>